<dbReference type="EMBL" id="JACCCW010000001">
    <property type="protein sequence ID" value="NYF78803.1"/>
    <property type="molecule type" value="Genomic_DNA"/>
</dbReference>
<keyword evidence="2" id="KW-0687">Ribonucleoprotein</keyword>
<gene>
    <name evidence="2" type="ORF">HDF17_001090</name>
</gene>
<proteinExistence type="predicted"/>
<keyword evidence="2" id="KW-0689">Ribosomal protein</keyword>
<keyword evidence="3" id="KW-1185">Reference proteome</keyword>
<comment type="caution">
    <text evidence="2">The sequence shown here is derived from an EMBL/GenBank/DDBJ whole genome shotgun (WGS) entry which is preliminary data.</text>
</comment>
<protein>
    <submittedName>
        <fullName evidence="2">Ribosomal protein L13E</fullName>
    </submittedName>
</protein>
<feature type="compositionally biased region" description="Basic residues" evidence="1">
    <location>
        <begin position="66"/>
        <end position="75"/>
    </location>
</feature>
<sequence>MAQVSEVARVEAALKNKGVKELEWSLWYCRMRQSVSSARPADVRYWRAVEEQVQEILEPPVETKRYPTRKKKKAGRGLGLGPLPGEDTVREET</sequence>
<dbReference type="Proteomes" id="UP000589520">
    <property type="component" value="Unassembled WGS sequence"/>
</dbReference>
<dbReference type="GO" id="GO:0005840">
    <property type="term" value="C:ribosome"/>
    <property type="evidence" value="ECO:0007669"/>
    <property type="project" value="UniProtKB-KW"/>
</dbReference>
<dbReference type="RefSeq" id="WP_179488538.1">
    <property type="nucleotide sequence ID" value="NZ_JACCCW010000001.1"/>
</dbReference>
<reference evidence="2 3" key="1">
    <citation type="submission" date="2020-07" db="EMBL/GenBank/DDBJ databases">
        <title>Genomic Encyclopedia of Type Strains, Phase IV (KMG-V): Genome sequencing to study the core and pangenomes of soil and plant-associated prokaryotes.</title>
        <authorList>
            <person name="Whitman W."/>
        </authorList>
    </citation>
    <scope>NUCLEOTIDE SEQUENCE [LARGE SCALE GENOMIC DNA]</scope>
    <source>
        <strain evidence="2 3">X4EP2</strain>
    </source>
</reference>
<dbReference type="AlphaFoldDB" id="A0A7Y9PF64"/>
<evidence type="ECO:0000313" key="2">
    <source>
        <dbReference type="EMBL" id="NYF78803.1"/>
    </source>
</evidence>
<evidence type="ECO:0000313" key="3">
    <source>
        <dbReference type="Proteomes" id="UP000589520"/>
    </source>
</evidence>
<accession>A0A7Y9PF64</accession>
<evidence type="ECO:0000256" key="1">
    <source>
        <dbReference type="SAM" id="MobiDB-lite"/>
    </source>
</evidence>
<name>A0A7Y9PF64_9BACT</name>
<feature type="region of interest" description="Disordered" evidence="1">
    <location>
        <begin position="64"/>
        <end position="93"/>
    </location>
</feature>
<organism evidence="2 3">
    <name type="scientific">Granulicella arctica</name>
    <dbReference type="NCBI Taxonomy" id="940613"/>
    <lineage>
        <taxon>Bacteria</taxon>
        <taxon>Pseudomonadati</taxon>
        <taxon>Acidobacteriota</taxon>
        <taxon>Terriglobia</taxon>
        <taxon>Terriglobales</taxon>
        <taxon>Acidobacteriaceae</taxon>
        <taxon>Granulicella</taxon>
    </lineage>
</organism>